<feature type="compositionally biased region" description="Low complexity" evidence="1">
    <location>
        <begin position="1163"/>
        <end position="1174"/>
    </location>
</feature>
<dbReference type="SMART" id="SM00052">
    <property type="entry name" value="EAL"/>
    <property type="match status" value="1"/>
</dbReference>
<feature type="transmembrane region" description="Helical" evidence="2">
    <location>
        <begin position="283"/>
        <end position="301"/>
    </location>
</feature>
<feature type="domain" description="EAL" evidence="4">
    <location>
        <begin position="706"/>
        <end position="962"/>
    </location>
</feature>
<dbReference type="SUPFAM" id="SSF55073">
    <property type="entry name" value="Nucleotide cyclase"/>
    <property type="match status" value="1"/>
</dbReference>
<sequence>MDWGRYGKSWLSVLGVLALCLVALAGRAEALTPIPVQGDQDRLEITTLGEAYEGRGDSLQVETAPGADGVTGRMTVRASVPGTSPNWMVFALTNKTDKSLERLLTADRYTIVGSGTVWPDLDARRIESVTPSVGFVPERIKSDKADVFRITLEPGQTITYVAELAGERYARMYLWQPIDYEIKSRDRQLFNGAMLGLTGLLAIFLTAIFAANHKLIFPAAALVAWTVLTYLCVDFGFFHKLFNLRPEDNAVYRAAGEAAMASSFVIFLTTFLRLALWHGLVRMMIGVWMVAQLTLIAVAVIDPRLAATFARLSFLAIGGVGGLFTVFLAAKGQDRALSLVPTWLLFLVWIFATGMTLSGRMSGDVVVASLVAGLVLVVILMGFTVTQFAFRSGDTSYAGAPNELTVRSLALVASGSTVWEWNIRRDEIKVGPEVEVALSLMPGELSTKVDEFLKHVHPTDKERFRVTLMSAQERSGIRIKSDFRLRHADNSWRWFELEAASVPNSDGRTLRCVGLLRDVSDTKRAHERLLHDAVHCSLTGLPNRELFLDRLKTIMVRAKTDNTVKPAVIYIDIDKFKTVNASLGLVRGDSLLLTVARRLQRHLGPQDTVARVGGDQFALLFTGEREARNLPALAERVRRSLRAPIPLANQEIILTGSMGIALWDGTQGADGDLLRDAQIAMYRAKQGGTDRIEIFEPGMRRDRDLNSEVEADLARSIEKGQLKVLYQPIVYLPTKELAGFEAQLRWDHPKLGLVNPLAVISDTDDTELLIKLNSHLLLRAAKDVARWVLELPRSERPLFVTVNVSGRQLFRPESVQEIRHVLGRNIAPVGTMRLEISESLLMDNPEQAVEVLKLLRGSGVELTLDDFGTGFSSLAYLHRFPFDTIKINGELVRGSGTGDGAAIVRSMVALAHELTKTIAAEGVERADEAGFLRSIGCEYAQGYHFGEPIPDRAVSQLLKMVRRSERKLQPRGFFRPKPKSPSKEIAKKPARALPSPAQTPSPEEKTVDPARIAAAAKQAALPSGSVVRQRQKATPAPSPAPVNAKPRMNGAAPLATPMNGAHNGAPNGAANAPSDNRQRMNDAPAAPPISMPAPFPQAAHAKQQPPSQSRPLAAKGADAPHLGPPPPPAGLQPNPLQNGSPLPSIMQPPKDRAPERAPPNIVSPLANALARASAAPPPAPAATTPPLPTSPLAAPSIVPASLRSDTPTIVPPTSAPPPLPSNGAGFPSQPSTQPDFSTLPPSIAASLARLAGTPLPTGRTSGGPASPDATTSEQKAAPKVSSGA</sequence>
<evidence type="ECO:0000256" key="2">
    <source>
        <dbReference type="SAM" id="Phobius"/>
    </source>
</evidence>
<dbReference type="Proteomes" id="UP000199423">
    <property type="component" value="Unassembled WGS sequence"/>
</dbReference>
<dbReference type="PROSITE" id="PS50113">
    <property type="entry name" value="PAC"/>
    <property type="match status" value="1"/>
</dbReference>
<dbReference type="Gene3D" id="3.30.450.20">
    <property type="entry name" value="PAS domain"/>
    <property type="match status" value="1"/>
</dbReference>
<evidence type="ECO:0000313" key="7">
    <source>
        <dbReference type="Proteomes" id="UP000199423"/>
    </source>
</evidence>
<accession>A0A1I7NQE2</accession>
<dbReference type="InterPro" id="IPR052155">
    <property type="entry name" value="Biofilm_reg_signaling"/>
</dbReference>
<feature type="domain" description="GGDEF" evidence="5">
    <location>
        <begin position="564"/>
        <end position="697"/>
    </location>
</feature>
<dbReference type="InterPro" id="IPR000160">
    <property type="entry name" value="GGDEF_dom"/>
</dbReference>
<dbReference type="InterPro" id="IPR000700">
    <property type="entry name" value="PAS-assoc_C"/>
</dbReference>
<evidence type="ECO:0000259" key="3">
    <source>
        <dbReference type="PROSITE" id="PS50113"/>
    </source>
</evidence>
<dbReference type="InterPro" id="IPR001610">
    <property type="entry name" value="PAC"/>
</dbReference>
<feature type="compositionally biased region" description="Pro residues" evidence="1">
    <location>
        <begin position="1085"/>
        <end position="1095"/>
    </location>
</feature>
<feature type="transmembrane region" description="Helical" evidence="2">
    <location>
        <begin position="307"/>
        <end position="329"/>
    </location>
</feature>
<dbReference type="InterPro" id="IPR013655">
    <property type="entry name" value="PAS_fold_3"/>
</dbReference>
<dbReference type="SUPFAM" id="SSF141868">
    <property type="entry name" value="EAL domain-like"/>
    <property type="match status" value="1"/>
</dbReference>
<feature type="compositionally biased region" description="Low complexity" evidence="1">
    <location>
        <begin position="1057"/>
        <end position="1073"/>
    </location>
</feature>
<dbReference type="Gene3D" id="3.20.20.450">
    <property type="entry name" value="EAL domain"/>
    <property type="match status" value="1"/>
</dbReference>
<keyword evidence="7" id="KW-1185">Reference proteome</keyword>
<dbReference type="CDD" id="cd00130">
    <property type="entry name" value="PAS"/>
    <property type="match status" value="1"/>
</dbReference>
<feature type="domain" description="PAC" evidence="3">
    <location>
        <begin position="479"/>
        <end position="531"/>
    </location>
</feature>
<keyword evidence="2" id="KW-0472">Membrane</keyword>
<gene>
    <name evidence="6" type="ORF">SAMN04488557_2874</name>
</gene>
<dbReference type="SUPFAM" id="SSF55785">
    <property type="entry name" value="PYP-like sensor domain (PAS domain)"/>
    <property type="match status" value="1"/>
</dbReference>
<evidence type="ECO:0000256" key="1">
    <source>
        <dbReference type="SAM" id="MobiDB-lite"/>
    </source>
</evidence>
<evidence type="ECO:0000259" key="4">
    <source>
        <dbReference type="PROSITE" id="PS50883"/>
    </source>
</evidence>
<feature type="transmembrane region" description="Helical" evidence="2">
    <location>
        <begin position="336"/>
        <end position="359"/>
    </location>
</feature>
<protein>
    <submittedName>
        <fullName evidence="6">Diguanylate cyclase (GGDEF) domain-containing protein</fullName>
    </submittedName>
</protein>
<dbReference type="InterPro" id="IPR029787">
    <property type="entry name" value="Nucleotide_cyclase"/>
</dbReference>
<dbReference type="SMART" id="SM00267">
    <property type="entry name" value="GGDEF"/>
    <property type="match status" value="1"/>
</dbReference>
<dbReference type="InterPro" id="IPR043128">
    <property type="entry name" value="Rev_trsase/Diguanyl_cyclase"/>
</dbReference>
<feature type="transmembrane region" description="Helical" evidence="2">
    <location>
        <begin position="189"/>
        <end position="209"/>
    </location>
</feature>
<dbReference type="SMART" id="SM00086">
    <property type="entry name" value="PAC"/>
    <property type="match status" value="1"/>
</dbReference>
<name>A0A1I7NQE2_9HYPH</name>
<feature type="transmembrane region" description="Helical" evidence="2">
    <location>
        <begin position="216"/>
        <end position="238"/>
    </location>
</feature>
<dbReference type="CDD" id="cd01948">
    <property type="entry name" value="EAL"/>
    <property type="match status" value="1"/>
</dbReference>
<feature type="compositionally biased region" description="Polar residues" evidence="1">
    <location>
        <begin position="1228"/>
        <end position="1240"/>
    </location>
</feature>
<dbReference type="PANTHER" id="PTHR44757:SF2">
    <property type="entry name" value="BIOFILM ARCHITECTURE MAINTENANCE PROTEIN MBAA"/>
    <property type="match status" value="1"/>
</dbReference>
<organism evidence="6 7">
    <name type="scientific">Hyphomicrobium facile</name>
    <dbReference type="NCBI Taxonomy" id="51670"/>
    <lineage>
        <taxon>Bacteria</taxon>
        <taxon>Pseudomonadati</taxon>
        <taxon>Pseudomonadota</taxon>
        <taxon>Alphaproteobacteria</taxon>
        <taxon>Hyphomicrobiales</taxon>
        <taxon>Hyphomicrobiaceae</taxon>
        <taxon>Hyphomicrobium</taxon>
    </lineage>
</organism>
<evidence type="ECO:0000259" key="5">
    <source>
        <dbReference type="PROSITE" id="PS50887"/>
    </source>
</evidence>
<feature type="region of interest" description="Disordered" evidence="1">
    <location>
        <begin position="968"/>
        <end position="1284"/>
    </location>
</feature>
<dbReference type="PROSITE" id="PS50883">
    <property type="entry name" value="EAL"/>
    <property type="match status" value="1"/>
</dbReference>
<dbReference type="Pfam" id="PF00563">
    <property type="entry name" value="EAL"/>
    <property type="match status" value="1"/>
</dbReference>
<dbReference type="PANTHER" id="PTHR44757">
    <property type="entry name" value="DIGUANYLATE CYCLASE DGCP"/>
    <property type="match status" value="1"/>
</dbReference>
<dbReference type="Pfam" id="PF08447">
    <property type="entry name" value="PAS_3"/>
    <property type="match status" value="1"/>
</dbReference>
<feature type="compositionally biased region" description="Low complexity" evidence="1">
    <location>
        <begin position="1010"/>
        <end position="1020"/>
    </location>
</feature>
<dbReference type="Pfam" id="PF00990">
    <property type="entry name" value="GGDEF"/>
    <property type="match status" value="1"/>
</dbReference>
<dbReference type="RefSeq" id="WP_244531262.1">
    <property type="nucleotide sequence ID" value="NZ_FPCH01000003.1"/>
</dbReference>
<dbReference type="InterPro" id="IPR035965">
    <property type="entry name" value="PAS-like_dom_sf"/>
</dbReference>
<evidence type="ECO:0000313" key="6">
    <source>
        <dbReference type="EMBL" id="SFV36889.1"/>
    </source>
</evidence>
<feature type="transmembrane region" description="Helical" evidence="2">
    <location>
        <begin position="365"/>
        <end position="385"/>
    </location>
</feature>
<dbReference type="InterPro" id="IPR000014">
    <property type="entry name" value="PAS"/>
</dbReference>
<keyword evidence="2" id="KW-0812">Transmembrane</keyword>
<dbReference type="InterPro" id="IPR035919">
    <property type="entry name" value="EAL_sf"/>
</dbReference>
<proteinExistence type="predicted"/>
<dbReference type="CDD" id="cd01949">
    <property type="entry name" value="GGDEF"/>
    <property type="match status" value="1"/>
</dbReference>
<dbReference type="EMBL" id="FPCH01000003">
    <property type="protein sequence ID" value="SFV36889.1"/>
    <property type="molecule type" value="Genomic_DNA"/>
</dbReference>
<feature type="compositionally biased region" description="Pro residues" evidence="1">
    <location>
        <begin position="1175"/>
        <end position="1189"/>
    </location>
</feature>
<keyword evidence="2" id="KW-1133">Transmembrane helix</keyword>
<dbReference type="NCBIfam" id="TIGR00254">
    <property type="entry name" value="GGDEF"/>
    <property type="match status" value="1"/>
</dbReference>
<dbReference type="InterPro" id="IPR001633">
    <property type="entry name" value="EAL_dom"/>
</dbReference>
<dbReference type="PROSITE" id="PS50887">
    <property type="entry name" value="GGDEF"/>
    <property type="match status" value="1"/>
</dbReference>
<feature type="compositionally biased region" description="Pro residues" evidence="1">
    <location>
        <begin position="1209"/>
        <end position="1220"/>
    </location>
</feature>
<feature type="transmembrane region" description="Helical" evidence="2">
    <location>
        <begin position="258"/>
        <end position="276"/>
    </location>
</feature>
<reference evidence="7" key="1">
    <citation type="submission" date="2016-10" db="EMBL/GenBank/DDBJ databases">
        <authorList>
            <person name="Varghese N."/>
            <person name="Submissions S."/>
        </authorList>
    </citation>
    <scope>NUCLEOTIDE SEQUENCE [LARGE SCALE GENOMIC DNA]</scope>
    <source>
        <strain evidence="7">DSM 1565</strain>
    </source>
</reference>
<dbReference type="Gene3D" id="3.30.70.270">
    <property type="match status" value="1"/>
</dbReference>
<dbReference type="STRING" id="51670.SAMN04488557_2874"/>